<evidence type="ECO:0000256" key="1">
    <source>
        <dbReference type="SAM" id="MobiDB-lite"/>
    </source>
</evidence>
<organism evidence="2">
    <name type="scientific">uncultured spirochete</name>
    <dbReference type="NCBI Taxonomy" id="156406"/>
    <lineage>
        <taxon>Bacteria</taxon>
        <taxon>Pseudomonadati</taxon>
        <taxon>Spirochaetota</taxon>
        <taxon>Spirochaetia</taxon>
        <taxon>Spirochaetales</taxon>
        <taxon>environmental samples</taxon>
    </lineage>
</organism>
<reference evidence="2" key="1">
    <citation type="submission" date="2017-02" db="EMBL/GenBank/DDBJ databases">
        <authorList>
            <person name="Regsiter A."/>
            <person name="William W."/>
        </authorList>
    </citation>
    <scope>NUCLEOTIDE SEQUENCE</scope>
    <source>
        <strain evidence="2">BdmA 4</strain>
    </source>
</reference>
<gene>
    <name evidence="2" type="ORF">SPIRO4BDMA_40605</name>
</gene>
<feature type="compositionally biased region" description="Basic and acidic residues" evidence="1">
    <location>
        <begin position="1"/>
        <end position="20"/>
    </location>
</feature>
<feature type="region of interest" description="Disordered" evidence="1">
    <location>
        <begin position="1"/>
        <end position="27"/>
    </location>
</feature>
<evidence type="ECO:0000313" key="2">
    <source>
        <dbReference type="EMBL" id="SLM18033.1"/>
    </source>
</evidence>
<name>A0A3P3XQB3_9SPIR</name>
<proteinExistence type="predicted"/>
<sequence length="60" mass="6992">MAAAGKQKDRNGENNAKDSGDTIDDMWPDMSLFSFSPRRLLYEKGQQHTNKETYNYRLHL</sequence>
<accession>A0A3P3XQB3</accession>
<protein>
    <submittedName>
        <fullName evidence="2">Uncharacterized protein</fullName>
    </submittedName>
</protein>
<dbReference type="AlphaFoldDB" id="A0A3P3XQB3"/>
<dbReference type="EMBL" id="FWDO01000004">
    <property type="protein sequence ID" value="SLM18033.1"/>
    <property type="molecule type" value="Genomic_DNA"/>
</dbReference>